<accession>A0A1I5A029</accession>
<gene>
    <name evidence="2" type="ORF">SAMN05421738_1156</name>
</gene>
<evidence type="ECO:0000313" key="3">
    <source>
        <dbReference type="Proteomes" id="UP000199149"/>
    </source>
</evidence>
<protein>
    <recommendedName>
        <fullName evidence="4">Lipoprotein</fullName>
    </recommendedName>
</protein>
<name>A0A1I5A029_9FLAO</name>
<dbReference type="Proteomes" id="UP000199149">
    <property type="component" value="Unassembled WGS sequence"/>
</dbReference>
<keyword evidence="1" id="KW-0732">Signal</keyword>
<proteinExistence type="predicted"/>
<feature type="chain" id="PRO_5011504804" description="Lipoprotein" evidence="1">
    <location>
        <begin position="24"/>
        <end position="155"/>
    </location>
</feature>
<sequence length="155" mass="17763">MKKIALIIALISLQSCITVRVNADVDSSSFYSKETNPDIKVQGTFFENGTNDSKWSNSNGDNWTKASFKDASVTSYVKFETTKSLTANFHHKLKLEGSVRFEIIDENKNVLFSRDFKDSKEENFTVDFPKSGNYQIRWVSKDASGSYFLEWKQEK</sequence>
<dbReference type="RefSeq" id="WP_092909418.1">
    <property type="nucleotide sequence ID" value="NZ_FOUZ01000015.1"/>
</dbReference>
<dbReference type="AlphaFoldDB" id="A0A1I5A029"/>
<keyword evidence="3" id="KW-1185">Reference proteome</keyword>
<dbReference type="EMBL" id="FOUZ01000015">
    <property type="protein sequence ID" value="SFN55766.1"/>
    <property type="molecule type" value="Genomic_DNA"/>
</dbReference>
<evidence type="ECO:0000313" key="2">
    <source>
        <dbReference type="EMBL" id="SFN55766.1"/>
    </source>
</evidence>
<reference evidence="3" key="1">
    <citation type="submission" date="2016-10" db="EMBL/GenBank/DDBJ databases">
        <authorList>
            <person name="Varghese N."/>
            <person name="Submissions S."/>
        </authorList>
    </citation>
    <scope>NUCLEOTIDE SEQUENCE [LARGE SCALE GENOMIC DNA]</scope>
    <source>
        <strain evidence="3">XJ109</strain>
    </source>
</reference>
<dbReference type="OrthoDB" id="1442970at2"/>
<dbReference type="PROSITE" id="PS51257">
    <property type="entry name" value="PROKAR_LIPOPROTEIN"/>
    <property type="match status" value="1"/>
</dbReference>
<evidence type="ECO:0008006" key="4">
    <source>
        <dbReference type="Google" id="ProtNLM"/>
    </source>
</evidence>
<dbReference type="Gene3D" id="2.60.120.380">
    <property type="match status" value="1"/>
</dbReference>
<feature type="signal peptide" evidence="1">
    <location>
        <begin position="1"/>
        <end position="23"/>
    </location>
</feature>
<evidence type="ECO:0000256" key="1">
    <source>
        <dbReference type="SAM" id="SignalP"/>
    </source>
</evidence>
<organism evidence="2 3">
    <name type="scientific">Algoriella xinjiangensis</name>
    <dbReference type="NCBI Taxonomy" id="684065"/>
    <lineage>
        <taxon>Bacteria</taxon>
        <taxon>Pseudomonadati</taxon>
        <taxon>Bacteroidota</taxon>
        <taxon>Flavobacteriia</taxon>
        <taxon>Flavobacteriales</taxon>
        <taxon>Weeksellaceae</taxon>
        <taxon>Algoriella</taxon>
    </lineage>
</organism>